<reference evidence="1 2" key="1">
    <citation type="journal article" date="2021" name="Nat. Commun.">
        <title>Genetic determinants of endophytism in the Arabidopsis root mycobiome.</title>
        <authorList>
            <person name="Mesny F."/>
            <person name="Miyauchi S."/>
            <person name="Thiergart T."/>
            <person name="Pickel B."/>
            <person name="Atanasova L."/>
            <person name="Karlsson M."/>
            <person name="Huettel B."/>
            <person name="Barry K.W."/>
            <person name="Haridas S."/>
            <person name="Chen C."/>
            <person name="Bauer D."/>
            <person name="Andreopoulos W."/>
            <person name="Pangilinan J."/>
            <person name="LaButti K."/>
            <person name="Riley R."/>
            <person name="Lipzen A."/>
            <person name="Clum A."/>
            <person name="Drula E."/>
            <person name="Henrissat B."/>
            <person name="Kohler A."/>
            <person name="Grigoriev I.V."/>
            <person name="Martin F.M."/>
            <person name="Hacquard S."/>
        </authorList>
    </citation>
    <scope>NUCLEOTIDE SEQUENCE [LARGE SCALE GENOMIC DNA]</scope>
    <source>
        <strain evidence="1 2">MPI-CAGE-CH-0241</strain>
    </source>
</reference>
<gene>
    <name evidence="1" type="ORF">B0T10DRAFT_577518</name>
</gene>
<accession>A0A9P9AUP1</accession>
<dbReference type="Proteomes" id="UP000777438">
    <property type="component" value="Unassembled WGS sequence"/>
</dbReference>
<evidence type="ECO:0000313" key="2">
    <source>
        <dbReference type="Proteomes" id="UP000777438"/>
    </source>
</evidence>
<dbReference type="OrthoDB" id="3885040at2759"/>
<dbReference type="AlphaFoldDB" id="A0A9P9AUP1"/>
<evidence type="ECO:0000313" key="1">
    <source>
        <dbReference type="EMBL" id="KAH6898053.1"/>
    </source>
</evidence>
<keyword evidence="2" id="KW-1185">Reference proteome</keyword>
<organism evidence="1 2">
    <name type="scientific">Thelonectria olida</name>
    <dbReference type="NCBI Taxonomy" id="1576542"/>
    <lineage>
        <taxon>Eukaryota</taxon>
        <taxon>Fungi</taxon>
        <taxon>Dikarya</taxon>
        <taxon>Ascomycota</taxon>
        <taxon>Pezizomycotina</taxon>
        <taxon>Sordariomycetes</taxon>
        <taxon>Hypocreomycetidae</taxon>
        <taxon>Hypocreales</taxon>
        <taxon>Nectriaceae</taxon>
        <taxon>Thelonectria</taxon>
    </lineage>
</organism>
<protein>
    <submittedName>
        <fullName evidence="1">Uncharacterized protein</fullName>
    </submittedName>
</protein>
<name>A0A9P9AUP1_9HYPO</name>
<dbReference type="EMBL" id="JAGPYM010000002">
    <property type="protein sequence ID" value="KAH6898053.1"/>
    <property type="molecule type" value="Genomic_DNA"/>
</dbReference>
<comment type="caution">
    <text evidence="1">The sequence shown here is derived from an EMBL/GenBank/DDBJ whole genome shotgun (WGS) entry which is preliminary data.</text>
</comment>
<sequence length="264" mass="29462">MAASQGSGNPLSYDAGQIQAEGAFTAEIHIAARVSLQDIWNNQYQGSQVMGKRPGMYLKYLPCLFHEVSGDVLTGGSYLFRTLEEAEDYENWTSNEFEVGEPKTTFWKQPLFKSVSHWAWKVIGAHNFTSVDGHALGRFQRWTYDNEDAESLLRQLYPVLKDAAEKRGAKSFWLLHCPKDKMVAVQLSFGRAEGDDPDSIREALSVVAQQDSVGVIFPDAFNARVLVDRTSPYLALWYPLTESSKGVHVECPTFPGLSAASEDK</sequence>
<proteinExistence type="predicted"/>